<comment type="similarity">
    <text evidence="1 6">Belongs to the glutathione peroxidase family.</text>
</comment>
<dbReference type="InterPro" id="IPR013766">
    <property type="entry name" value="Thioredoxin_domain"/>
</dbReference>
<dbReference type="GO" id="GO:0034599">
    <property type="term" value="P:cellular response to oxidative stress"/>
    <property type="evidence" value="ECO:0007669"/>
    <property type="project" value="TreeGrafter"/>
</dbReference>
<dbReference type="PANTHER" id="PTHR11592:SF78">
    <property type="entry name" value="GLUTATHIONE PEROXIDASE"/>
    <property type="match status" value="1"/>
</dbReference>
<organism evidence="8 9">
    <name type="scientific">Moniliophthora roreri</name>
    <name type="common">Frosty pod rot fungus</name>
    <name type="synonym">Monilia roreri</name>
    <dbReference type="NCBI Taxonomy" id="221103"/>
    <lineage>
        <taxon>Eukaryota</taxon>
        <taxon>Fungi</taxon>
        <taxon>Dikarya</taxon>
        <taxon>Basidiomycota</taxon>
        <taxon>Agaricomycotina</taxon>
        <taxon>Agaricomycetes</taxon>
        <taxon>Agaricomycetidae</taxon>
        <taxon>Agaricales</taxon>
        <taxon>Marasmiineae</taxon>
        <taxon>Marasmiaceae</taxon>
        <taxon>Moniliophthora</taxon>
    </lineage>
</organism>
<evidence type="ECO:0000256" key="5">
    <source>
        <dbReference type="ARBA" id="ARBA00049091"/>
    </source>
</evidence>
<dbReference type="CDD" id="cd00340">
    <property type="entry name" value="GSH_Peroxidase"/>
    <property type="match status" value="1"/>
</dbReference>
<evidence type="ECO:0000256" key="1">
    <source>
        <dbReference type="ARBA" id="ARBA00006926"/>
    </source>
</evidence>
<evidence type="ECO:0000313" key="9">
    <source>
        <dbReference type="Proteomes" id="UP000054988"/>
    </source>
</evidence>
<dbReference type="PROSITE" id="PS00460">
    <property type="entry name" value="GLUTATHIONE_PEROXID_1"/>
    <property type="match status" value="1"/>
</dbReference>
<evidence type="ECO:0000256" key="6">
    <source>
        <dbReference type="RuleBase" id="RU000499"/>
    </source>
</evidence>
<dbReference type="SUPFAM" id="SSF52833">
    <property type="entry name" value="Thioredoxin-like"/>
    <property type="match status" value="1"/>
</dbReference>
<sequence>MSVPITPQLKRFISNSSRVRPSNLLFKHHYLHYYPHHLIPVNCLWSTFYKPQQPNPYTKSQRYLSTMSEPSFYSLKAAMPGNKTFDFADLKGKVVLIVNTASACGFTPQYKGMSSPIPYALYDKYKDRGFTILGFPCNQFGGQEPLDDAGVAEFCTVNHGVTFPLMKKSDVNGDNTNEVFKWLKSEKAGIFGITRIKWNFEKFLVDQEGKVIHRWASTTTPEAIDAEVAKSLEKK</sequence>
<dbReference type="PRINTS" id="PR01011">
    <property type="entry name" value="GLUTPROXDASE"/>
</dbReference>
<comment type="catalytic activity">
    <reaction evidence="5">
        <text>a hydroperoxide + [thioredoxin]-dithiol = an alcohol + [thioredoxin]-disulfide + H2O</text>
        <dbReference type="Rhea" id="RHEA:62620"/>
        <dbReference type="Rhea" id="RHEA-COMP:10698"/>
        <dbReference type="Rhea" id="RHEA-COMP:10700"/>
        <dbReference type="ChEBI" id="CHEBI:15377"/>
        <dbReference type="ChEBI" id="CHEBI:29950"/>
        <dbReference type="ChEBI" id="CHEBI:30879"/>
        <dbReference type="ChEBI" id="CHEBI:35924"/>
        <dbReference type="ChEBI" id="CHEBI:50058"/>
        <dbReference type="EC" id="1.11.1.24"/>
    </reaction>
</comment>
<dbReference type="InterPro" id="IPR000889">
    <property type="entry name" value="Glutathione_peroxidase"/>
</dbReference>
<keyword evidence="4 6" id="KW-0560">Oxidoreductase</keyword>
<keyword evidence="2 6" id="KW-0575">Peroxidase</keyword>
<dbReference type="EMBL" id="LATX01001838">
    <property type="protein sequence ID" value="KTB37590.1"/>
    <property type="molecule type" value="Genomic_DNA"/>
</dbReference>
<dbReference type="FunFam" id="3.40.30.10:FF:000010">
    <property type="entry name" value="Glutathione peroxidase"/>
    <property type="match status" value="1"/>
</dbReference>
<reference evidence="8 9" key="1">
    <citation type="submission" date="2015-12" db="EMBL/GenBank/DDBJ databases">
        <title>Draft genome sequence of Moniliophthora roreri, the causal agent of frosty pod rot of cacao.</title>
        <authorList>
            <person name="Aime M.C."/>
            <person name="Diaz-Valderrama J.R."/>
            <person name="Kijpornyongpan T."/>
            <person name="Phillips-Mora W."/>
        </authorList>
    </citation>
    <scope>NUCLEOTIDE SEQUENCE [LARGE SCALE GENOMIC DNA]</scope>
    <source>
        <strain evidence="8 9">MCA 2952</strain>
    </source>
</reference>
<dbReference type="InterPro" id="IPR036249">
    <property type="entry name" value="Thioredoxin-like_sf"/>
</dbReference>
<accession>A0A0W0FN19</accession>
<dbReference type="eggNOG" id="KOG1651">
    <property type="taxonomic scope" value="Eukaryota"/>
</dbReference>
<dbReference type="InterPro" id="IPR029759">
    <property type="entry name" value="GPX_AS"/>
</dbReference>
<evidence type="ECO:0000256" key="4">
    <source>
        <dbReference type="ARBA" id="ARBA00023002"/>
    </source>
</evidence>
<feature type="domain" description="Thioredoxin" evidence="7">
    <location>
        <begin position="63"/>
        <end position="234"/>
    </location>
</feature>
<comment type="caution">
    <text evidence="8">The sequence shown here is derived from an EMBL/GenBank/DDBJ whole genome shotgun (WGS) entry which is preliminary data.</text>
</comment>
<evidence type="ECO:0000256" key="2">
    <source>
        <dbReference type="ARBA" id="ARBA00022559"/>
    </source>
</evidence>
<protein>
    <recommendedName>
        <fullName evidence="6">Glutathione peroxidase</fullName>
    </recommendedName>
</protein>
<dbReference type="Pfam" id="PF00255">
    <property type="entry name" value="GSHPx"/>
    <property type="match status" value="1"/>
</dbReference>
<gene>
    <name evidence="8" type="ORF">WG66_9829</name>
</gene>
<dbReference type="GO" id="GO:0140824">
    <property type="term" value="F:thioredoxin-dependent peroxiredoxin activity"/>
    <property type="evidence" value="ECO:0007669"/>
    <property type="project" value="UniProtKB-EC"/>
</dbReference>
<dbReference type="Proteomes" id="UP000054988">
    <property type="component" value="Unassembled WGS sequence"/>
</dbReference>
<keyword evidence="3" id="KW-0049">Antioxidant</keyword>
<dbReference type="PANTHER" id="PTHR11592">
    <property type="entry name" value="GLUTATHIONE PEROXIDASE"/>
    <property type="match status" value="1"/>
</dbReference>
<dbReference type="PROSITE" id="PS51355">
    <property type="entry name" value="GLUTATHIONE_PEROXID_3"/>
    <property type="match status" value="1"/>
</dbReference>
<evidence type="ECO:0000256" key="3">
    <source>
        <dbReference type="ARBA" id="ARBA00022862"/>
    </source>
</evidence>
<dbReference type="AlphaFoldDB" id="A0A0W0FN19"/>
<evidence type="ECO:0000259" key="7">
    <source>
        <dbReference type="PROSITE" id="PS51352"/>
    </source>
</evidence>
<proteinExistence type="inferred from homology"/>
<name>A0A0W0FN19_MONRR</name>
<dbReference type="PROSITE" id="PS00763">
    <property type="entry name" value="GLUTATHIONE_PEROXID_2"/>
    <property type="match status" value="1"/>
</dbReference>
<dbReference type="Gene3D" id="3.40.30.10">
    <property type="entry name" value="Glutaredoxin"/>
    <property type="match status" value="1"/>
</dbReference>
<dbReference type="PROSITE" id="PS51352">
    <property type="entry name" value="THIOREDOXIN_2"/>
    <property type="match status" value="1"/>
</dbReference>
<evidence type="ECO:0000313" key="8">
    <source>
        <dbReference type="EMBL" id="KTB37590.1"/>
    </source>
</evidence>
<dbReference type="InterPro" id="IPR029760">
    <property type="entry name" value="GPX_CS"/>
</dbReference>